<dbReference type="GeneID" id="80402178"/>
<dbReference type="EMBL" id="LC711077">
    <property type="protein sequence ID" value="BDI54869.1"/>
    <property type="molecule type" value="Genomic_DNA"/>
</dbReference>
<proteinExistence type="predicted"/>
<accession>A0AA35CND4</accession>
<protein>
    <submittedName>
        <fullName evidence="1">Uncharacterized protein</fullName>
    </submittedName>
</protein>
<organism evidence="1 2">
    <name type="scientific">Lokiarchaeia virus VerdaV1</name>
    <dbReference type="NCBI Taxonomy" id="3070170"/>
    <lineage>
        <taxon>Viruses</taxon>
        <taxon>Duplodnaviria</taxon>
        <taxon>Heunggongvirae</taxon>
        <taxon>Uroviricota</taxon>
        <taxon>Caudoviricetes</taxon>
        <taxon>Verdandiviridae</taxon>
        <taxon>Dolusvirus</taxon>
        <taxon>Dolusvirus shimokitaense</taxon>
    </lineage>
</organism>
<evidence type="ECO:0000313" key="2">
    <source>
        <dbReference type="Proteomes" id="UP001162252"/>
    </source>
</evidence>
<dbReference type="KEGG" id="vg:80402178"/>
<dbReference type="Proteomes" id="UP001162252">
    <property type="component" value="Segment"/>
</dbReference>
<dbReference type="RefSeq" id="YP_010772465.1">
    <property type="nucleotide sequence ID" value="NC_074644.1"/>
</dbReference>
<evidence type="ECO:0000313" key="1">
    <source>
        <dbReference type="EMBL" id="BDI54869.1"/>
    </source>
</evidence>
<name>A0AA35CND4_9CAUD</name>
<reference evidence="1 2" key="1">
    <citation type="journal article" date="2022" name="Nat. Microbiol.">
        <title>Three families of Asgard archaeal viruses identified in metagenome-assembled genomes.</title>
        <authorList>
            <person name="Medvedeva S."/>
            <person name="Sun J."/>
            <person name="Yutin N."/>
            <person name="Koonin E.V."/>
            <person name="Nunoura T."/>
            <person name="Rinke C."/>
            <person name="Krupovic M."/>
        </authorList>
    </citation>
    <scope>NUCLEOTIDE SEQUENCE [LARGE SCALE GENOMIC DNA]</scope>
    <source>
        <strain evidence="1">VerdaV1</strain>
    </source>
</reference>
<sequence length="72" mass="8703">MPLELYFPVFACLKCLELYKRKDTYRRHACIVTPMPKPKMDTILVTYNGDILQIKLLRNTIKYNFTRKTVFW</sequence>
<keyword evidence="2" id="KW-1185">Reference proteome</keyword>